<protein>
    <submittedName>
        <fullName evidence="7">Calcium-binding allergen Ole e 8</fullName>
    </submittedName>
</protein>
<evidence type="ECO:0000313" key="7">
    <source>
        <dbReference type="EMBL" id="RVX18003.1"/>
    </source>
</evidence>
<comment type="caution">
    <text evidence="7">The sequence shown here is derived from an EMBL/GenBank/DDBJ whole genome shotgun (WGS) entry which is preliminary data.</text>
</comment>
<dbReference type="EMBL" id="QGNW01000012">
    <property type="protein sequence ID" value="RVX18003.1"/>
    <property type="molecule type" value="Genomic_DNA"/>
</dbReference>
<evidence type="ECO:0000256" key="3">
    <source>
        <dbReference type="ARBA" id="ARBA00022737"/>
    </source>
</evidence>
<accession>A0A438K9Y4</accession>
<keyword evidence="3" id="KW-0677">Repeat</keyword>
<feature type="region of interest" description="Disordered" evidence="5">
    <location>
        <begin position="141"/>
        <end position="163"/>
    </location>
</feature>
<evidence type="ECO:0000256" key="4">
    <source>
        <dbReference type="ARBA" id="ARBA00022837"/>
    </source>
</evidence>
<dbReference type="SUPFAM" id="SSF47473">
    <property type="entry name" value="EF-hand"/>
    <property type="match status" value="1"/>
</dbReference>
<evidence type="ECO:0000259" key="6">
    <source>
        <dbReference type="PROSITE" id="PS50222"/>
    </source>
</evidence>
<evidence type="ECO:0000256" key="1">
    <source>
        <dbReference type="ARBA" id="ARBA00003291"/>
    </source>
</evidence>
<sequence length="163" mass="18104">MTSNSISESTKPNIYPQDKDELQKVFNRFDANGDGKISSSELADVLRALGSESSPEEMKRVMEEIDTDHDGCINLEEFAQFCKSGSNADAGELRDAFQLYDGDKNGLISAVELHQVLKQLGEKCSVQDCQKMIGSFDSDGDGNISFDEFKEMMTKSSPKQRQQ</sequence>
<dbReference type="FunFam" id="1.10.238.10:FF:000089">
    <property type="entry name" value="calmodulin-like protein 3"/>
    <property type="match status" value="1"/>
</dbReference>
<organism evidence="7 8">
    <name type="scientific">Vitis vinifera</name>
    <name type="common">Grape</name>
    <dbReference type="NCBI Taxonomy" id="29760"/>
    <lineage>
        <taxon>Eukaryota</taxon>
        <taxon>Viridiplantae</taxon>
        <taxon>Streptophyta</taxon>
        <taxon>Embryophyta</taxon>
        <taxon>Tracheophyta</taxon>
        <taxon>Spermatophyta</taxon>
        <taxon>Magnoliopsida</taxon>
        <taxon>eudicotyledons</taxon>
        <taxon>Gunneridae</taxon>
        <taxon>Pentapetalae</taxon>
        <taxon>rosids</taxon>
        <taxon>Vitales</taxon>
        <taxon>Vitaceae</taxon>
        <taxon>Viteae</taxon>
        <taxon>Vitis</taxon>
    </lineage>
</organism>
<feature type="domain" description="EF-hand" evidence="6">
    <location>
        <begin position="88"/>
        <end position="123"/>
    </location>
</feature>
<dbReference type="FunFam" id="1.10.238.10:FF:000275">
    <property type="entry name" value="Probable calcium-binding protein CML27"/>
    <property type="match status" value="1"/>
</dbReference>
<keyword evidence="2" id="KW-0479">Metal-binding</keyword>
<dbReference type="GO" id="GO:0005737">
    <property type="term" value="C:cytoplasm"/>
    <property type="evidence" value="ECO:0007669"/>
    <property type="project" value="UniProtKB-ARBA"/>
</dbReference>
<evidence type="ECO:0000256" key="2">
    <source>
        <dbReference type="ARBA" id="ARBA00022723"/>
    </source>
</evidence>
<name>A0A438K9Y4_VITVI</name>
<dbReference type="InterPro" id="IPR011992">
    <property type="entry name" value="EF-hand-dom_pair"/>
</dbReference>
<feature type="domain" description="EF-hand" evidence="6">
    <location>
        <begin position="124"/>
        <end position="159"/>
    </location>
</feature>
<dbReference type="PROSITE" id="PS00018">
    <property type="entry name" value="EF_HAND_1"/>
    <property type="match status" value="3"/>
</dbReference>
<feature type="compositionally biased region" description="Polar residues" evidence="5">
    <location>
        <begin position="154"/>
        <end position="163"/>
    </location>
</feature>
<dbReference type="Gene3D" id="1.10.238.10">
    <property type="entry name" value="EF-hand"/>
    <property type="match status" value="2"/>
</dbReference>
<dbReference type="SMART" id="SM00054">
    <property type="entry name" value="EFh"/>
    <property type="match status" value="4"/>
</dbReference>
<dbReference type="Pfam" id="PF13499">
    <property type="entry name" value="EF-hand_7"/>
    <property type="match status" value="2"/>
</dbReference>
<dbReference type="GO" id="GO:0005509">
    <property type="term" value="F:calcium ion binding"/>
    <property type="evidence" value="ECO:0007669"/>
    <property type="project" value="InterPro"/>
</dbReference>
<feature type="domain" description="EF-hand" evidence="6">
    <location>
        <begin position="17"/>
        <end position="52"/>
    </location>
</feature>
<feature type="domain" description="EF-hand" evidence="6">
    <location>
        <begin position="53"/>
        <end position="87"/>
    </location>
</feature>
<dbReference type="PROSITE" id="PS50222">
    <property type="entry name" value="EF_HAND_2"/>
    <property type="match status" value="4"/>
</dbReference>
<dbReference type="InterPro" id="IPR039647">
    <property type="entry name" value="EF_hand_pair_protein_CML-like"/>
</dbReference>
<dbReference type="Proteomes" id="UP000288805">
    <property type="component" value="Unassembled WGS sequence"/>
</dbReference>
<gene>
    <name evidence="7" type="primary">ALL8_1</name>
    <name evidence="7" type="ORF">CK203_004278</name>
</gene>
<comment type="function">
    <text evidence="1">Potential calcium sensor.</text>
</comment>
<dbReference type="InterPro" id="IPR018247">
    <property type="entry name" value="EF_Hand_1_Ca_BS"/>
</dbReference>
<dbReference type="PANTHER" id="PTHR10891">
    <property type="entry name" value="EF-HAND CALCIUM-BINDING DOMAIN CONTAINING PROTEIN"/>
    <property type="match status" value="1"/>
</dbReference>
<evidence type="ECO:0000256" key="5">
    <source>
        <dbReference type="SAM" id="MobiDB-lite"/>
    </source>
</evidence>
<dbReference type="InterPro" id="IPR002048">
    <property type="entry name" value="EF_hand_dom"/>
</dbReference>
<dbReference type="CDD" id="cd00051">
    <property type="entry name" value="EFh"/>
    <property type="match status" value="1"/>
</dbReference>
<evidence type="ECO:0000313" key="8">
    <source>
        <dbReference type="Proteomes" id="UP000288805"/>
    </source>
</evidence>
<proteinExistence type="predicted"/>
<keyword evidence="4" id="KW-0106">Calcium</keyword>
<reference evidence="7 8" key="1">
    <citation type="journal article" date="2018" name="PLoS Genet.">
        <title>Population sequencing reveals clonal diversity and ancestral inbreeding in the grapevine cultivar Chardonnay.</title>
        <authorList>
            <person name="Roach M.J."/>
            <person name="Johnson D.L."/>
            <person name="Bohlmann J."/>
            <person name="van Vuuren H.J."/>
            <person name="Jones S.J."/>
            <person name="Pretorius I.S."/>
            <person name="Schmidt S.A."/>
            <person name="Borneman A.R."/>
        </authorList>
    </citation>
    <scope>NUCLEOTIDE SEQUENCE [LARGE SCALE GENOMIC DNA]</scope>
    <source>
        <strain evidence="8">cv. Chardonnay</strain>
        <tissue evidence="7">Leaf</tissue>
    </source>
</reference>
<dbReference type="AlphaFoldDB" id="A0A438K9Y4"/>